<accession>A0ABU6XCJ1</accession>
<reference evidence="1 2" key="1">
    <citation type="journal article" date="2023" name="Plants (Basel)">
        <title>Bridging the Gap: Combining Genomics and Transcriptomics Approaches to Understand Stylosanthes scabra, an Orphan Legume from the Brazilian Caatinga.</title>
        <authorList>
            <person name="Ferreira-Neto J.R.C."/>
            <person name="da Silva M.D."/>
            <person name="Binneck E."/>
            <person name="de Melo N.F."/>
            <person name="da Silva R.H."/>
            <person name="de Melo A.L.T.M."/>
            <person name="Pandolfi V."/>
            <person name="Bustamante F.O."/>
            <person name="Brasileiro-Vidal A.C."/>
            <person name="Benko-Iseppon A.M."/>
        </authorList>
    </citation>
    <scope>NUCLEOTIDE SEQUENCE [LARGE SCALE GENOMIC DNA]</scope>
    <source>
        <tissue evidence="1">Leaves</tissue>
    </source>
</reference>
<organism evidence="1 2">
    <name type="scientific">Stylosanthes scabra</name>
    <dbReference type="NCBI Taxonomy" id="79078"/>
    <lineage>
        <taxon>Eukaryota</taxon>
        <taxon>Viridiplantae</taxon>
        <taxon>Streptophyta</taxon>
        <taxon>Embryophyta</taxon>
        <taxon>Tracheophyta</taxon>
        <taxon>Spermatophyta</taxon>
        <taxon>Magnoliopsida</taxon>
        <taxon>eudicotyledons</taxon>
        <taxon>Gunneridae</taxon>
        <taxon>Pentapetalae</taxon>
        <taxon>rosids</taxon>
        <taxon>fabids</taxon>
        <taxon>Fabales</taxon>
        <taxon>Fabaceae</taxon>
        <taxon>Papilionoideae</taxon>
        <taxon>50 kb inversion clade</taxon>
        <taxon>dalbergioids sensu lato</taxon>
        <taxon>Dalbergieae</taxon>
        <taxon>Pterocarpus clade</taxon>
        <taxon>Stylosanthes</taxon>
    </lineage>
</organism>
<keyword evidence="2" id="KW-1185">Reference proteome</keyword>
<protein>
    <submittedName>
        <fullName evidence="1">Uncharacterized protein</fullName>
    </submittedName>
</protein>
<evidence type="ECO:0000313" key="1">
    <source>
        <dbReference type="EMBL" id="MED6194450.1"/>
    </source>
</evidence>
<dbReference type="EMBL" id="JASCZI010211563">
    <property type="protein sequence ID" value="MED6194450.1"/>
    <property type="molecule type" value="Genomic_DNA"/>
</dbReference>
<evidence type="ECO:0000313" key="2">
    <source>
        <dbReference type="Proteomes" id="UP001341840"/>
    </source>
</evidence>
<comment type="caution">
    <text evidence="1">The sequence shown here is derived from an EMBL/GenBank/DDBJ whole genome shotgun (WGS) entry which is preliminary data.</text>
</comment>
<sequence>ILKYVSQFHRLPQNTPTTTNTRFSKTLIFLHLPSHLHCRRYCVLSPGTGESYGSISALVRRVVSPVAFIVRRRLPESSSSD</sequence>
<name>A0ABU6XCJ1_9FABA</name>
<proteinExistence type="predicted"/>
<dbReference type="Proteomes" id="UP001341840">
    <property type="component" value="Unassembled WGS sequence"/>
</dbReference>
<gene>
    <name evidence="1" type="ORF">PIB30_028748</name>
</gene>
<feature type="non-terminal residue" evidence="1">
    <location>
        <position position="1"/>
    </location>
</feature>